<comment type="caution">
    <text evidence="3">The sequence shown here is derived from an EMBL/GenBank/DDBJ whole genome shotgun (WGS) entry which is preliminary data.</text>
</comment>
<dbReference type="AlphaFoldDB" id="A0A8H5BLK7"/>
<dbReference type="EMBL" id="JAACJK010000163">
    <property type="protein sequence ID" value="KAF5325669.1"/>
    <property type="molecule type" value="Genomic_DNA"/>
</dbReference>
<evidence type="ECO:0000256" key="1">
    <source>
        <dbReference type="SAM" id="MobiDB-lite"/>
    </source>
</evidence>
<sequence length="177" mass="19422">MNLTSYISEASSQFGHTPVSSYPGLVWSFYLSYLWNYERDSWVARIANASRILAFLLCLPTLILALVDVSAYVIARTLGVVDDVKASTSDKVTQVQTPFIRVEGSDAADGTPEGEVSAPQHPKEFFATDNNLKLSGVDILSPAATRPSSPVLARRKLSDVDTTLRQRQQPLMTVNDD</sequence>
<protein>
    <recommendedName>
        <fullName evidence="5">Transmembrane protein</fullName>
    </recommendedName>
</protein>
<evidence type="ECO:0000313" key="4">
    <source>
        <dbReference type="Proteomes" id="UP000541558"/>
    </source>
</evidence>
<feature type="compositionally biased region" description="Polar residues" evidence="1">
    <location>
        <begin position="165"/>
        <end position="177"/>
    </location>
</feature>
<keyword evidence="2" id="KW-1133">Transmembrane helix</keyword>
<gene>
    <name evidence="3" type="ORF">D9611_000375</name>
</gene>
<feature type="region of interest" description="Disordered" evidence="1">
    <location>
        <begin position="144"/>
        <end position="177"/>
    </location>
</feature>
<keyword evidence="4" id="KW-1185">Reference proteome</keyword>
<dbReference type="OrthoDB" id="3363417at2759"/>
<reference evidence="3 4" key="1">
    <citation type="journal article" date="2020" name="ISME J.">
        <title>Uncovering the hidden diversity of litter-decomposition mechanisms in mushroom-forming fungi.</title>
        <authorList>
            <person name="Floudas D."/>
            <person name="Bentzer J."/>
            <person name="Ahren D."/>
            <person name="Johansson T."/>
            <person name="Persson P."/>
            <person name="Tunlid A."/>
        </authorList>
    </citation>
    <scope>NUCLEOTIDE SEQUENCE [LARGE SCALE GENOMIC DNA]</scope>
    <source>
        <strain evidence="3 4">CBS 175.51</strain>
    </source>
</reference>
<feature type="transmembrane region" description="Helical" evidence="2">
    <location>
        <begin position="20"/>
        <end position="37"/>
    </location>
</feature>
<feature type="transmembrane region" description="Helical" evidence="2">
    <location>
        <begin position="49"/>
        <end position="75"/>
    </location>
</feature>
<accession>A0A8H5BLK7</accession>
<keyword evidence="2" id="KW-0812">Transmembrane</keyword>
<evidence type="ECO:0008006" key="5">
    <source>
        <dbReference type="Google" id="ProtNLM"/>
    </source>
</evidence>
<evidence type="ECO:0000256" key="2">
    <source>
        <dbReference type="SAM" id="Phobius"/>
    </source>
</evidence>
<evidence type="ECO:0000313" key="3">
    <source>
        <dbReference type="EMBL" id="KAF5325669.1"/>
    </source>
</evidence>
<dbReference type="Proteomes" id="UP000541558">
    <property type="component" value="Unassembled WGS sequence"/>
</dbReference>
<keyword evidence="2" id="KW-0472">Membrane</keyword>
<proteinExistence type="predicted"/>
<name>A0A8H5BLK7_9AGAR</name>
<organism evidence="3 4">
    <name type="scientific">Ephemerocybe angulata</name>
    <dbReference type="NCBI Taxonomy" id="980116"/>
    <lineage>
        <taxon>Eukaryota</taxon>
        <taxon>Fungi</taxon>
        <taxon>Dikarya</taxon>
        <taxon>Basidiomycota</taxon>
        <taxon>Agaricomycotina</taxon>
        <taxon>Agaricomycetes</taxon>
        <taxon>Agaricomycetidae</taxon>
        <taxon>Agaricales</taxon>
        <taxon>Agaricineae</taxon>
        <taxon>Psathyrellaceae</taxon>
        <taxon>Ephemerocybe</taxon>
    </lineage>
</organism>